<keyword evidence="5" id="KW-0966">Cell projection</keyword>
<dbReference type="NCBIfam" id="NF033191">
    <property type="entry name" value="JDVT-CTERM"/>
    <property type="match status" value="1"/>
</dbReference>
<keyword evidence="7" id="KW-1133">Transmembrane helix</keyword>
<dbReference type="Proteomes" id="UP001371218">
    <property type="component" value="Unassembled WGS sequence"/>
</dbReference>
<dbReference type="RefSeq" id="WP_341429519.1">
    <property type="nucleotide sequence ID" value="NZ_JBBUTG010000073.1"/>
</dbReference>
<sequence length="460" mass="43170">TSSAKTLTVSNTGNAALNFSAITLGGSAAADYAATGGCAVGTPVAAGGSCTLSVRFSPSTTGSRPASLSIASNASNGTATVALSGTGDAVAAPQVSLSATSLAFGSVTVGTSSAARSVTLTNSGTAALSITGITTASPYGVTHTCGSSVAAGGSCRIDAVFTPTGAGSASGSISIASNASGSPHAVALSGTGVLASTGILQWSDASPVDFGDVTVGDDATPHTLTLSNTGTGTATLSAFTFSGSQAADFRVGGTSTCAAGQDLAAGADCTVVVGFTPGASGARSASLAVSATQATTPDAIALSGNGTAPAAPALGLSAESLSFVAPASGTAPAQALTLTNTGNAELHITALAFSSNRFSLAASGTCGAVPLAIAAGASCTVDVAWAGTAADRSETATLTLSGDMPAGTASVALSGEGGGDEPANQGGGGCTLGAGTGAADPLLLLMALVAGVLAWRRRKA</sequence>
<reference evidence="9 10" key="1">
    <citation type="submission" date="2024-04" db="EMBL/GenBank/DDBJ databases">
        <title>Novel species of the genus Ideonella isolated from streams.</title>
        <authorList>
            <person name="Lu H."/>
        </authorList>
    </citation>
    <scope>NUCLEOTIDE SEQUENCE [LARGE SCALE GENOMIC DNA]</scope>
    <source>
        <strain evidence="9 10">DXS29W</strain>
    </source>
</reference>
<dbReference type="EMBL" id="JBBUTG010000073">
    <property type="protein sequence ID" value="MEK8035085.1"/>
    <property type="molecule type" value="Genomic_DNA"/>
</dbReference>
<evidence type="ECO:0000256" key="2">
    <source>
        <dbReference type="ARBA" id="ARBA00004496"/>
    </source>
</evidence>
<dbReference type="InterPro" id="IPR013783">
    <property type="entry name" value="Ig-like_fold"/>
</dbReference>
<dbReference type="PANTHER" id="PTHR46127">
    <property type="entry name" value="CILIA- AND FLAGELLA-ASSOCIATED PROTEIN 65"/>
    <property type="match status" value="1"/>
</dbReference>
<organism evidence="9 10">
    <name type="scientific">Ideonella lacteola</name>
    <dbReference type="NCBI Taxonomy" id="2984193"/>
    <lineage>
        <taxon>Bacteria</taxon>
        <taxon>Pseudomonadati</taxon>
        <taxon>Pseudomonadota</taxon>
        <taxon>Betaproteobacteria</taxon>
        <taxon>Burkholderiales</taxon>
        <taxon>Sphaerotilaceae</taxon>
        <taxon>Ideonella</taxon>
    </lineage>
</organism>
<comment type="subcellular location">
    <subcellularLocation>
        <location evidence="1">Cell projection</location>
        <location evidence="1">Cilium</location>
    </subcellularLocation>
    <subcellularLocation>
        <location evidence="2">Cytoplasm</location>
    </subcellularLocation>
</comment>
<keyword evidence="7" id="KW-0472">Membrane</keyword>
<dbReference type="Pfam" id="PF22544">
    <property type="entry name" value="HYDIN_VesB_CFA65-like_Ig"/>
    <property type="match status" value="2"/>
</dbReference>
<keyword evidence="4" id="KW-0969">Cilium</keyword>
<evidence type="ECO:0000256" key="4">
    <source>
        <dbReference type="ARBA" id="ARBA00023069"/>
    </source>
</evidence>
<feature type="transmembrane region" description="Helical" evidence="7">
    <location>
        <begin position="432"/>
        <end position="455"/>
    </location>
</feature>
<feature type="non-terminal residue" evidence="9">
    <location>
        <position position="1"/>
    </location>
</feature>
<name>A0ABU9C206_9BURK</name>
<evidence type="ECO:0000256" key="3">
    <source>
        <dbReference type="ARBA" id="ARBA00022490"/>
    </source>
</evidence>
<evidence type="ECO:0000256" key="1">
    <source>
        <dbReference type="ARBA" id="ARBA00004138"/>
    </source>
</evidence>
<dbReference type="PANTHER" id="PTHR46127:SF1">
    <property type="entry name" value="CILIA- AND FLAGELLA-ASSOCIATED PROTEIN 65"/>
    <property type="match status" value="1"/>
</dbReference>
<proteinExistence type="predicted"/>
<dbReference type="InterPro" id="IPR053879">
    <property type="entry name" value="HYDIN_VesB_CFA65-like_Ig"/>
</dbReference>
<keyword evidence="10" id="KW-1185">Reference proteome</keyword>
<dbReference type="InterPro" id="IPR052614">
    <property type="entry name" value="CFAP65"/>
</dbReference>
<evidence type="ECO:0000256" key="5">
    <source>
        <dbReference type="ARBA" id="ARBA00023273"/>
    </source>
</evidence>
<feature type="domain" description="HYDIN/VesB/CFA65-like Ig-like" evidence="8">
    <location>
        <begin position="93"/>
        <end position="190"/>
    </location>
</feature>
<evidence type="ECO:0000313" key="10">
    <source>
        <dbReference type="Proteomes" id="UP001371218"/>
    </source>
</evidence>
<keyword evidence="3" id="KW-0963">Cytoplasm</keyword>
<comment type="caution">
    <text evidence="9">The sequence shown here is derived from an EMBL/GenBank/DDBJ whole genome shotgun (WGS) entry which is preliminary data.</text>
</comment>
<evidence type="ECO:0000259" key="8">
    <source>
        <dbReference type="Pfam" id="PF22544"/>
    </source>
</evidence>
<accession>A0ABU9C206</accession>
<feature type="domain" description="HYDIN/VesB/CFA65-like Ig-like" evidence="8">
    <location>
        <begin position="2"/>
        <end position="85"/>
    </location>
</feature>
<keyword evidence="7" id="KW-0812">Transmembrane</keyword>
<evidence type="ECO:0000313" key="9">
    <source>
        <dbReference type="EMBL" id="MEK8035085.1"/>
    </source>
</evidence>
<evidence type="ECO:0000256" key="7">
    <source>
        <dbReference type="SAM" id="Phobius"/>
    </source>
</evidence>
<feature type="region of interest" description="Disordered" evidence="6">
    <location>
        <begin position="409"/>
        <end position="428"/>
    </location>
</feature>
<evidence type="ECO:0000256" key="6">
    <source>
        <dbReference type="SAM" id="MobiDB-lite"/>
    </source>
</evidence>
<gene>
    <name evidence="9" type="ORF">AACH06_30070</name>
</gene>
<dbReference type="Gene3D" id="2.60.40.10">
    <property type="entry name" value="Immunoglobulins"/>
    <property type="match status" value="4"/>
</dbReference>
<dbReference type="NCBIfam" id="NF012200">
    <property type="entry name" value="choice_anch_D"/>
    <property type="match status" value="4"/>
</dbReference>
<protein>
    <submittedName>
        <fullName evidence="9">Choice-of-anchor D domain-containing protein</fullName>
    </submittedName>
</protein>